<dbReference type="EMBL" id="CP115450">
    <property type="protein sequence ID" value="WBP85269.1"/>
    <property type="molecule type" value="Genomic_DNA"/>
</dbReference>
<evidence type="ECO:0000313" key="2">
    <source>
        <dbReference type="EMBL" id="WBP85269.1"/>
    </source>
</evidence>
<reference evidence="3" key="1">
    <citation type="submission" date="2022-12" db="EMBL/GenBank/DDBJ databases">
        <authorList>
            <person name="Mo P."/>
        </authorList>
    </citation>
    <scope>NUCLEOTIDE SEQUENCE [LARGE SCALE GENOMIC DNA]</scope>
    <source>
        <strain evidence="3">HUAS 3-15</strain>
    </source>
</reference>
<proteinExistence type="predicted"/>
<protein>
    <submittedName>
        <fullName evidence="2">Uncharacterized protein</fullName>
    </submittedName>
</protein>
<evidence type="ECO:0000313" key="3">
    <source>
        <dbReference type="Proteomes" id="UP001212821"/>
    </source>
</evidence>
<dbReference type="Proteomes" id="UP001212821">
    <property type="component" value="Chromosome"/>
</dbReference>
<gene>
    <name evidence="2" type="ORF">O1G21_04950</name>
</gene>
<evidence type="ECO:0000256" key="1">
    <source>
        <dbReference type="SAM" id="MobiDB-lite"/>
    </source>
</evidence>
<keyword evidence="3" id="KW-1185">Reference proteome</keyword>
<sequence>MVRTHRRRTGVRFGAALRGEPEIDPAGIPTAARKAGAVRGPEALSGARQKPWDPTVLKALERPTALVVALMGHAFIKFRSRPGH</sequence>
<dbReference type="RefSeq" id="WP_270141105.1">
    <property type="nucleotide sequence ID" value="NZ_CP115450.1"/>
</dbReference>
<organism evidence="2 3">
    <name type="scientific">Kitasatospora cathayae</name>
    <dbReference type="NCBI Taxonomy" id="3004092"/>
    <lineage>
        <taxon>Bacteria</taxon>
        <taxon>Bacillati</taxon>
        <taxon>Actinomycetota</taxon>
        <taxon>Actinomycetes</taxon>
        <taxon>Kitasatosporales</taxon>
        <taxon>Streptomycetaceae</taxon>
        <taxon>Kitasatospora</taxon>
    </lineage>
</organism>
<feature type="compositionally biased region" description="Basic residues" evidence="1">
    <location>
        <begin position="1"/>
        <end position="10"/>
    </location>
</feature>
<accession>A0ABY7PYI5</accession>
<name>A0ABY7PYI5_9ACTN</name>
<feature type="region of interest" description="Disordered" evidence="1">
    <location>
        <begin position="1"/>
        <end position="51"/>
    </location>
</feature>